<dbReference type="InterPro" id="IPR002696">
    <property type="entry name" value="Membr_insert_effic_factor_YidD"/>
</dbReference>
<evidence type="ECO:0000313" key="3">
    <source>
        <dbReference type="Proteomes" id="UP000216339"/>
    </source>
</evidence>
<dbReference type="OrthoDB" id="9801753at2"/>
<evidence type="ECO:0000256" key="1">
    <source>
        <dbReference type="HAMAP-Rule" id="MF_00386"/>
    </source>
</evidence>
<accession>A0A271J5V8</accession>
<dbReference type="EMBL" id="MQWD01000001">
    <property type="protein sequence ID" value="PAP78730.1"/>
    <property type="molecule type" value="Genomic_DNA"/>
</dbReference>
<dbReference type="Pfam" id="PF01809">
    <property type="entry name" value="YidD"/>
    <property type="match status" value="1"/>
</dbReference>
<comment type="similarity">
    <text evidence="1">Belongs to the UPF0161 family.</text>
</comment>
<comment type="caution">
    <text evidence="2">The sequence shown here is derived from an EMBL/GenBank/DDBJ whole genome shotgun (WGS) entry which is preliminary data.</text>
</comment>
<dbReference type="Proteomes" id="UP000216339">
    <property type="component" value="Unassembled WGS sequence"/>
</dbReference>
<dbReference type="HAMAP" id="MF_00386">
    <property type="entry name" value="UPF0161_YidD"/>
    <property type="match status" value="1"/>
</dbReference>
<dbReference type="PANTHER" id="PTHR33383:SF1">
    <property type="entry name" value="MEMBRANE PROTEIN INSERTION EFFICIENCY FACTOR-RELATED"/>
    <property type="match status" value="1"/>
</dbReference>
<sequence>MVSVLPTLWRLPRLALVGLVRLYQGAISPWLPASCRYTPTCSEYAVQALREYGAVRGTILAAWRILRCNPWGGHGHDPPRWFGENAGTDGAGPG</sequence>
<dbReference type="GO" id="GO:0005886">
    <property type="term" value="C:plasma membrane"/>
    <property type="evidence" value="ECO:0007669"/>
    <property type="project" value="UniProtKB-SubCell"/>
</dbReference>
<dbReference type="NCBIfam" id="TIGR00278">
    <property type="entry name" value="membrane protein insertion efficiency factor YidD"/>
    <property type="match status" value="1"/>
</dbReference>
<evidence type="ECO:0000313" key="2">
    <source>
        <dbReference type="EMBL" id="PAP78730.1"/>
    </source>
</evidence>
<comment type="function">
    <text evidence="1">Could be involved in insertion of integral membrane proteins into the membrane.</text>
</comment>
<keyword evidence="3" id="KW-1185">Reference proteome</keyword>
<proteinExistence type="inferred from homology"/>
<reference evidence="2 3" key="1">
    <citation type="submission" date="2016-11" db="EMBL/GenBank/DDBJ databases">
        <title>Study of marine rhodopsin-containing bacteria.</title>
        <authorList>
            <person name="Yoshizawa S."/>
            <person name="Kumagai Y."/>
            <person name="Kogure K."/>
        </authorList>
    </citation>
    <scope>NUCLEOTIDE SEQUENCE [LARGE SCALE GENOMIC DNA]</scope>
    <source>
        <strain evidence="2 3">SAORIC-28</strain>
    </source>
</reference>
<organism evidence="2 3">
    <name type="scientific">Rubrivirga marina</name>
    <dbReference type="NCBI Taxonomy" id="1196024"/>
    <lineage>
        <taxon>Bacteria</taxon>
        <taxon>Pseudomonadati</taxon>
        <taxon>Rhodothermota</taxon>
        <taxon>Rhodothermia</taxon>
        <taxon>Rhodothermales</taxon>
        <taxon>Rubricoccaceae</taxon>
        <taxon>Rubrivirga</taxon>
    </lineage>
</organism>
<dbReference type="SMART" id="SM01234">
    <property type="entry name" value="Haemolytic"/>
    <property type="match status" value="1"/>
</dbReference>
<keyword evidence="1" id="KW-1003">Cell membrane</keyword>
<dbReference type="PANTHER" id="PTHR33383">
    <property type="entry name" value="MEMBRANE PROTEIN INSERTION EFFICIENCY FACTOR-RELATED"/>
    <property type="match status" value="1"/>
</dbReference>
<comment type="subcellular location">
    <subcellularLocation>
        <location evidence="1">Cell membrane</location>
        <topology evidence="1">Peripheral membrane protein</topology>
        <orientation evidence="1">Cytoplasmic side</orientation>
    </subcellularLocation>
</comment>
<dbReference type="AlphaFoldDB" id="A0A271J5V8"/>
<protein>
    <recommendedName>
        <fullName evidence="1">Putative membrane protein insertion efficiency factor</fullName>
    </recommendedName>
</protein>
<keyword evidence="1" id="KW-0472">Membrane</keyword>
<name>A0A271J5V8_9BACT</name>
<gene>
    <name evidence="2" type="ORF">BSZ37_09855</name>
</gene>